<reference evidence="2 3" key="1">
    <citation type="submission" date="2014-06" db="EMBL/GenBank/DDBJ databases">
        <title>Whole Genome Sequences of Three Symbiotic Endozoicomonas Bacteria.</title>
        <authorList>
            <person name="Neave M.J."/>
            <person name="Apprill A."/>
            <person name="Voolstra C.R."/>
        </authorList>
    </citation>
    <scope>NUCLEOTIDE SEQUENCE [LARGE SCALE GENOMIC DNA]</scope>
    <source>
        <strain evidence="2 3">LMG 24815</strain>
    </source>
</reference>
<dbReference type="GO" id="GO:0003700">
    <property type="term" value="F:DNA-binding transcription factor activity"/>
    <property type="evidence" value="ECO:0007669"/>
    <property type="project" value="InterPro"/>
</dbReference>
<name>A0A081MZ59_9GAMM</name>
<accession>A0A081MZ59</accession>
<dbReference type="Gene3D" id="1.10.10.60">
    <property type="entry name" value="Homeodomain-like"/>
    <property type="match status" value="1"/>
</dbReference>
<dbReference type="GO" id="GO:0043565">
    <property type="term" value="F:sequence-specific DNA binding"/>
    <property type="evidence" value="ECO:0007669"/>
    <property type="project" value="InterPro"/>
</dbReference>
<comment type="caution">
    <text evidence="2">The sequence shown here is derived from an EMBL/GenBank/DDBJ whole genome shotgun (WGS) entry which is preliminary data.</text>
</comment>
<evidence type="ECO:0000313" key="3">
    <source>
        <dbReference type="Proteomes" id="UP000028006"/>
    </source>
</evidence>
<feature type="domain" description="HTH araC/xylS-type" evidence="1">
    <location>
        <begin position="21"/>
        <end position="60"/>
    </location>
</feature>
<dbReference type="EMBL" id="JOKG01000007">
    <property type="protein sequence ID" value="KEQ11482.1"/>
    <property type="molecule type" value="Genomic_DNA"/>
</dbReference>
<dbReference type="RefSeq" id="WP_034879752.1">
    <property type="nucleotide sequence ID" value="NZ_JOKG01000007.1"/>
</dbReference>
<protein>
    <recommendedName>
        <fullName evidence="1">HTH araC/xylS-type domain-containing protein</fullName>
    </recommendedName>
</protein>
<evidence type="ECO:0000313" key="2">
    <source>
        <dbReference type="EMBL" id="KEQ11482.1"/>
    </source>
</evidence>
<evidence type="ECO:0000259" key="1">
    <source>
        <dbReference type="PROSITE" id="PS01124"/>
    </source>
</evidence>
<dbReference type="InterPro" id="IPR018060">
    <property type="entry name" value="HTH_AraC"/>
</dbReference>
<dbReference type="AlphaFoldDB" id="A0A081MZ59"/>
<keyword evidence="3" id="KW-1185">Reference proteome</keyword>
<proteinExistence type="predicted"/>
<organism evidence="2 3">
    <name type="scientific">Endozoicomonas montiporae</name>
    <dbReference type="NCBI Taxonomy" id="1027273"/>
    <lineage>
        <taxon>Bacteria</taxon>
        <taxon>Pseudomonadati</taxon>
        <taxon>Pseudomonadota</taxon>
        <taxon>Gammaproteobacteria</taxon>
        <taxon>Oceanospirillales</taxon>
        <taxon>Endozoicomonadaceae</taxon>
        <taxon>Endozoicomonas</taxon>
    </lineage>
</organism>
<gene>
    <name evidence="2" type="ORF">GZ77_25645</name>
</gene>
<dbReference type="Proteomes" id="UP000028006">
    <property type="component" value="Unassembled WGS sequence"/>
</dbReference>
<dbReference type="PROSITE" id="PS01124">
    <property type="entry name" value="HTH_ARAC_FAMILY_2"/>
    <property type="match status" value="1"/>
</dbReference>
<sequence length="64" mass="7418">MAGLFDAIKTQYQNNQNEFTKEWIHIELIDSAKNQLLASDKTVAEIAYQLGFEYTNYFTRLGIV</sequence>